<organism evidence="1 2">
    <name type="scientific">Danaus plexippus plexippus</name>
    <dbReference type="NCBI Taxonomy" id="278856"/>
    <lineage>
        <taxon>Eukaryota</taxon>
        <taxon>Metazoa</taxon>
        <taxon>Ecdysozoa</taxon>
        <taxon>Arthropoda</taxon>
        <taxon>Hexapoda</taxon>
        <taxon>Insecta</taxon>
        <taxon>Pterygota</taxon>
        <taxon>Neoptera</taxon>
        <taxon>Endopterygota</taxon>
        <taxon>Lepidoptera</taxon>
        <taxon>Glossata</taxon>
        <taxon>Ditrysia</taxon>
        <taxon>Papilionoidea</taxon>
        <taxon>Nymphalidae</taxon>
        <taxon>Danainae</taxon>
        <taxon>Danaini</taxon>
        <taxon>Danaina</taxon>
        <taxon>Danaus</taxon>
        <taxon>Danaus</taxon>
    </lineage>
</organism>
<dbReference type="EMBL" id="AGBW02011011">
    <property type="protein sequence ID" value="OWR47390.1"/>
    <property type="molecule type" value="Genomic_DNA"/>
</dbReference>
<dbReference type="InterPro" id="IPR004245">
    <property type="entry name" value="DUF229"/>
</dbReference>
<comment type="caution">
    <text evidence="1">The sequence shown here is derived from an EMBL/GenBank/DDBJ whole genome shotgun (WGS) entry which is preliminary data.</text>
</comment>
<accession>A0A212F0X9</accession>
<gene>
    <name evidence="1" type="ORF">KGM_212997</name>
</gene>
<dbReference type="InParanoid" id="A0A212F0X9"/>
<dbReference type="Pfam" id="PF02995">
    <property type="entry name" value="DUF229"/>
    <property type="match status" value="1"/>
</dbReference>
<name>A0A212F0X9_DANPL</name>
<dbReference type="PANTHER" id="PTHR10974:SF9">
    <property type="entry name" value="DUF229 DOMAIN CONTAINING PROTEIN-RELATED"/>
    <property type="match status" value="1"/>
</dbReference>
<dbReference type="Gene3D" id="3.40.720.10">
    <property type="entry name" value="Alkaline Phosphatase, subunit A"/>
    <property type="match status" value="1"/>
</dbReference>
<dbReference type="KEGG" id="dpl:KGM_212997"/>
<keyword evidence="2" id="KW-1185">Reference proteome</keyword>
<dbReference type="STRING" id="278856.A0A212F0X9"/>
<proteinExistence type="predicted"/>
<sequence length="468" mass="54964">MTLSDAKKNDNQDKYNVLMIGMDSMSLPRFAQTMTRTINFFKSRNWQSYRGYNKVGDNKLSNLIPALTGKHSSEIFKNCLRRTDRCNKYFLWSLFKKSGYVTAYGEDNLELDGEDTLESDTFSREFSFRKSPTDHYIKPFFLNREYYTDNRSILCCGKTTSGKQILDFAYDFALTYRNDSFFGFFWINSFSHNINSHPQDADVLFEDFFNRLFYTGVLDNTFIVFISDHGIRFGKPRLQLESYYDDRMPFLFFWIPNQFRIRYPAKLKGILINQFRLITPYDLFATLQDINNLANNKSVTNRDNIKGNYENKIERQSMFKIISDNRTCKDVGIHEKFCTCHKLYPLDVADAEGIKSVKYVVSYMKTASKTIKTKRCWSCSNITIQNISRIHFYFDSNKINLYYVIAFSMSPKNTFYEAVVLRNNTRLALVGSINLISQYDGFGSCTMKRTDKIFCICQRIYNCRISNK</sequence>
<evidence type="ECO:0008006" key="3">
    <source>
        <dbReference type="Google" id="ProtNLM"/>
    </source>
</evidence>
<dbReference type="SUPFAM" id="SSF53649">
    <property type="entry name" value="Alkaline phosphatase-like"/>
    <property type="match status" value="1"/>
</dbReference>
<dbReference type="FunFam" id="3.40.720.10:FF:000017">
    <property type="entry name" value="Predicted protein"/>
    <property type="match status" value="1"/>
</dbReference>
<dbReference type="CDD" id="cd16021">
    <property type="entry name" value="ALP_like"/>
    <property type="match status" value="1"/>
</dbReference>
<dbReference type="Proteomes" id="UP000007151">
    <property type="component" value="Unassembled WGS sequence"/>
</dbReference>
<reference evidence="1 2" key="1">
    <citation type="journal article" date="2011" name="Cell">
        <title>The monarch butterfly genome yields insights into long-distance migration.</title>
        <authorList>
            <person name="Zhan S."/>
            <person name="Merlin C."/>
            <person name="Boore J.L."/>
            <person name="Reppert S.M."/>
        </authorList>
    </citation>
    <scope>NUCLEOTIDE SEQUENCE [LARGE SCALE GENOMIC DNA]</scope>
    <source>
        <strain evidence="1">F-2</strain>
    </source>
</reference>
<evidence type="ECO:0000313" key="1">
    <source>
        <dbReference type="EMBL" id="OWR47390.1"/>
    </source>
</evidence>
<dbReference type="AlphaFoldDB" id="A0A212F0X9"/>
<dbReference type="GO" id="GO:0005615">
    <property type="term" value="C:extracellular space"/>
    <property type="evidence" value="ECO:0007669"/>
    <property type="project" value="TreeGrafter"/>
</dbReference>
<evidence type="ECO:0000313" key="2">
    <source>
        <dbReference type="Proteomes" id="UP000007151"/>
    </source>
</evidence>
<protein>
    <recommendedName>
        <fullName evidence="3">Sulfatase N-terminal domain-containing protein</fullName>
    </recommendedName>
</protein>
<dbReference type="PANTHER" id="PTHR10974">
    <property type="entry name" value="FI08016P-RELATED"/>
    <property type="match status" value="1"/>
</dbReference>
<dbReference type="eggNOG" id="ENOG502QRYZ">
    <property type="taxonomic scope" value="Eukaryota"/>
</dbReference>
<dbReference type="InterPro" id="IPR017850">
    <property type="entry name" value="Alkaline_phosphatase_core_sf"/>
</dbReference>